<dbReference type="SUPFAM" id="SSF102405">
    <property type="entry name" value="MCP/YpsA-like"/>
    <property type="match status" value="1"/>
</dbReference>
<keyword evidence="4" id="KW-1185">Reference proteome</keyword>
<sequence length="230" mass="25908">MIYYCMRKINLEELKGELTEIEAKNAPKELFIDGDESLLIEGRRVSVVGSRNVSPEGLARTKSLVKMLVELDFIIVSGLAKGVDTMAHKTAIEYKGKTIAVVGSPLDKVYPAENKELLDEIKRNHLAISQFRPGIPIQGKNFPQRNKTMALISDATIIVEASEKSGTKHQGWEALRLGRSLFILENITNDPKVTWTTEMISYGAEILNRYNFNTHLENVQALTRRKEFAF</sequence>
<feature type="domain" description="Smf/DprA SLOG" evidence="2">
    <location>
        <begin position="21"/>
        <end position="209"/>
    </location>
</feature>
<accession>A0A1X7KPK8</accession>
<comment type="similarity">
    <text evidence="1">Belongs to the DprA/Smf family.</text>
</comment>
<evidence type="ECO:0000256" key="1">
    <source>
        <dbReference type="ARBA" id="ARBA00006525"/>
    </source>
</evidence>
<evidence type="ECO:0000259" key="2">
    <source>
        <dbReference type="Pfam" id="PF02481"/>
    </source>
</evidence>
<dbReference type="Pfam" id="PF02481">
    <property type="entry name" value="DNA_processg_A"/>
    <property type="match status" value="1"/>
</dbReference>
<proteinExistence type="inferred from homology"/>
<dbReference type="PANTHER" id="PTHR43022:SF1">
    <property type="entry name" value="PROTEIN SMF"/>
    <property type="match status" value="1"/>
</dbReference>
<organism evidence="3 4">
    <name type="scientific">Marivirga sericea</name>
    <dbReference type="NCBI Taxonomy" id="1028"/>
    <lineage>
        <taxon>Bacteria</taxon>
        <taxon>Pseudomonadati</taxon>
        <taxon>Bacteroidota</taxon>
        <taxon>Cytophagia</taxon>
        <taxon>Cytophagales</taxon>
        <taxon>Marivirgaceae</taxon>
        <taxon>Marivirga</taxon>
    </lineage>
</organism>
<evidence type="ECO:0000313" key="4">
    <source>
        <dbReference type="Proteomes" id="UP000193804"/>
    </source>
</evidence>
<dbReference type="AlphaFoldDB" id="A0A1X7KPK8"/>
<dbReference type="PANTHER" id="PTHR43022">
    <property type="entry name" value="PROTEIN SMF"/>
    <property type="match status" value="1"/>
</dbReference>
<dbReference type="EMBL" id="FXAW01000006">
    <property type="protein sequence ID" value="SMG42700.1"/>
    <property type="molecule type" value="Genomic_DNA"/>
</dbReference>
<reference evidence="4" key="1">
    <citation type="submission" date="2017-04" db="EMBL/GenBank/DDBJ databases">
        <authorList>
            <person name="Varghese N."/>
            <person name="Submissions S."/>
        </authorList>
    </citation>
    <scope>NUCLEOTIDE SEQUENCE [LARGE SCALE GENOMIC DNA]</scope>
    <source>
        <strain evidence="4">DSM 4125</strain>
    </source>
</reference>
<evidence type="ECO:0000313" key="3">
    <source>
        <dbReference type="EMBL" id="SMG42700.1"/>
    </source>
</evidence>
<dbReference type="InterPro" id="IPR057666">
    <property type="entry name" value="DrpA_SLOG"/>
</dbReference>
<dbReference type="GO" id="GO:0009294">
    <property type="term" value="P:DNA-mediated transformation"/>
    <property type="evidence" value="ECO:0007669"/>
    <property type="project" value="InterPro"/>
</dbReference>
<protein>
    <submittedName>
        <fullName evidence="3">DNA processing protein</fullName>
    </submittedName>
</protein>
<dbReference type="STRING" id="1028.SAMN05661096_02918"/>
<dbReference type="InterPro" id="IPR003488">
    <property type="entry name" value="DprA"/>
</dbReference>
<dbReference type="Proteomes" id="UP000193804">
    <property type="component" value="Unassembled WGS sequence"/>
</dbReference>
<name>A0A1X7KPK8_9BACT</name>
<dbReference type="Gene3D" id="3.40.50.450">
    <property type="match status" value="1"/>
</dbReference>
<gene>
    <name evidence="3" type="ORF">SAMN05661096_02918</name>
</gene>